<feature type="domain" description="Fibronectin type-III" evidence="4">
    <location>
        <begin position="130"/>
        <end position="218"/>
    </location>
</feature>
<feature type="region of interest" description="Disordered" evidence="3">
    <location>
        <begin position="17"/>
        <end position="45"/>
    </location>
</feature>
<evidence type="ECO:0000259" key="4">
    <source>
        <dbReference type="PROSITE" id="PS50853"/>
    </source>
</evidence>
<evidence type="ECO:0000256" key="3">
    <source>
        <dbReference type="SAM" id="MobiDB-lite"/>
    </source>
</evidence>
<dbReference type="GO" id="GO:0000272">
    <property type="term" value="P:polysaccharide catabolic process"/>
    <property type="evidence" value="ECO:0007669"/>
    <property type="project" value="UniProtKB-KW"/>
</dbReference>
<dbReference type="SMART" id="SM00060">
    <property type="entry name" value="FN3"/>
    <property type="match status" value="3"/>
</dbReference>
<feature type="compositionally biased region" description="Polar residues" evidence="3">
    <location>
        <begin position="202"/>
        <end position="217"/>
    </location>
</feature>
<evidence type="ECO:0000313" key="6">
    <source>
        <dbReference type="Proteomes" id="UP000540423"/>
    </source>
</evidence>
<dbReference type="Pfam" id="PF00041">
    <property type="entry name" value="fn3"/>
    <property type="match status" value="2"/>
</dbReference>
<reference evidence="5 6" key="1">
    <citation type="submission" date="2020-08" db="EMBL/GenBank/DDBJ databases">
        <title>Genomic Encyclopedia of Type Strains, Phase IV (KMG-IV): sequencing the most valuable type-strain genomes for metagenomic binning, comparative biology and taxonomic classification.</title>
        <authorList>
            <person name="Goeker M."/>
        </authorList>
    </citation>
    <scope>NUCLEOTIDE SEQUENCE [LARGE SCALE GENOMIC DNA]</scope>
    <source>
        <strain evidence="5 6">DSM 40141</strain>
    </source>
</reference>
<sequence length="322" mass="33251">MLACALLLPLLATAACGGGKEAQPPRDTTRPAAPAGVTAQSGSATSVHVMWSPATDDRGVTGYEVYAKGRKVRAVAATTTMVDVDRLTPSHTYDFTVRAKDAAGNLSAPSAVVTARTRASAPDDRTPPTAPTGLRGTVTGGTAVTLSWGAATDTGGAVTAYDVYQEDSRIHSAPGTETTTRVDGLRPGTVYTFTVRARDAAENSSPDSNSLDLTTPSGAGRGPSTAPTGLTVTAGTEGGARTLVLRWTPPRTGGEVKEHQLHLNGRFATTIVWGAPPPPGPVSYTLTVAEPPGTRYRVALRAKLPDGKWGDFSAVRTVTTSR</sequence>
<evidence type="ECO:0000313" key="5">
    <source>
        <dbReference type="EMBL" id="MBB6434520.1"/>
    </source>
</evidence>
<keyword evidence="2" id="KW-0624">Polysaccharide degradation</keyword>
<dbReference type="InterPro" id="IPR036116">
    <property type="entry name" value="FN3_sf"/>
</dbReference>
<dbReference type="CDD" id="cd00063">
    <property type="entry name" value="FN3"/>
    <property type="match status" value="3"/>
</dbReference>
<dbReference type="InterPro" id="IPR050713">
    <property type="entry name" value="RTP_Phos/Ushers"/>
</dbReference>
<evidence type="ECO:0000256" key="2">
    <source>
        <dbReference type="ARBA" id="ARBA00023326"/>
    </source>
</evidence>
<dbReference type="SUPFAM" id="SSF49265">
    <property type="entry name" value="Fibronectin type III"/>
    <property type="match status" value="2"/>
</dbReference>
<dbReference type="EMBL" id="JACHEM010000002">
    <property type="protein sequence ID" value="MBB6434520.1"/>
    <property type="molecule type" value="Genomic_DNA"/>
</dbReference>
<feature type="region of interest" description="Disordered" evidence="3">
    <location>
        <begin position="117"/>
        <end position="138"/>
    </location>
</feature>
<proteinExistence type="predicted"/>
<comment type="caution">
    <text evidence="5">The sequence shown here is derived from an EMBL/GenBank/DDBJ whole genome shotgun (WGS) entry which is preliminary data.</text>
</comment>
<protein>
    <submittedName>
        <fullName evidence="5">Chitodextrinase</fullName>
    </submittedName>
</protein>
<name>A0A7X0LN33_9ACTN</name>
<dbReference type="InterPro" id="IPR013783">
    <property type="entry name" value="Ig-like_fold"/>
</dbReference>
<dbReference type="InterPro" id="IPR003961">
    <property type="entry name" value="FN3_dom"/>
</dbReference>
<feature type="domain" description="Fibronectin type-III" evidence="4">
    <location>
        <begin position="226"/>
        <end position="322"/>
    </location>
</feature>
<feature type="compositionally biased region" description="Polar residues" evidence="3">
    <location>
        <begin position="225"/>
        <end position="234"/>
    </location>
</feature>
<accession>A0A7X0LN33</accession>
<dbReference type="Gene3D" id="2.60.40.10">
    <property type="entry name" value="Immunoglobulins"/>
    <property type="match status" value="3"/>
</dbReference>
<dbReference type="PANTHER" id="PTHR46957:SF3">
    <property type="entry name" value="CYTOKINE RECEPTOR"/>
    <property type="match status" value="1"/>
</dbReference>
<feature type="domain" description="Fibronectin type-III" evidence="4">
    <location>
        <begin position="33"/>
        <end position="120"/>
    </location>
</feature>
<dbReference type="PROSITE" id="PS50853">
    <property type="entry name" value="FN3"/>
    <property type="match status" value="3"/>
</dbReference>
<keyword evidence="6" id="KW-1185">Reference proteome</keyword>
<dbReference type="GO" id="GO:0016798">
    <property type="term" value="F:hydrolase activity, acting on glycosyl bonds"/>
    <property type="evidence" value="ECO:0007669"/>
    <property type="project" value="UniProtKB-KW"/>
</dbReference>
<evidence type="ECO:0000256" key="1">
    <source>
        <dbReference type="ARBA" id="ARBA00023295"/>
    </source>
</evidence>
<dbReference type="AlphaFoldDB" id="A0A7X0LN33"/>
<keyword evidence="2" id="KW-0119">Carbohydrate metabolism</keyword>
<dbReference type="PRINTS" id="PR00014">
    <property type="entry name" value="FNTYPEIII"/>
</dbReference>
<dbReference type="PANTHER" id="PTHR46957">
    <property type="entry name" value="CYTOKINE RECEPTOR"/>
    <property type="match status" value="1"/>
</dbReference>
<keyword evidence="1" id="KW-0326">Glycosidase</keyword>
<gene>
    <name evidence="5" type="ORF">HNQ79_000968</name>
</gene>
<dbReference type="GO" id="GO:0016020">
    <property type="term" value="C:membrane"/>
    <property type="evidence" value="ECO:0007669"/>
    <property type="project" value="UniProtKB-SubCell"/>
</dbReference>
<dbReference type="Proteomes" id="UP000540423">
    <property type="component" value="Unassembled WGS sequence"/>
</dbReference>
<organism evidence="5 6">
    <name type="scientific">Streptomyces candidus</name>
    <dbReference type="NCBI Taxonomy" id="67283"/>
    <lineage>
        <taxon>Bacteria</taxon>
        <taxon>Bacillati</taxon>
        <taxon>Actinomycetota</taxon>
        <taxon>Actinomycetes</taxon>
        <taxon>Kitasatosporales</taxon>
        <taxon>Streptomycetaceae</taxon>
        <taxon>Streptomyces</taxon>
    </lineage>
</organism>
<feature type="region of interest" description="Disordered" evidence="3">
    <location>
        <begin position="198"/>
        <end position="237"/>
    </location>
</feature>
<keyword evidence="1" id="KW-0378">Hydrolase</keyword>